<dbReference type="Gene3D" id="3.40.50.12780">
    <property type="entry name" value="N-terminal domain of ligase-like"/>
    <property type="match status" value="1"/>
</dbReference>
<reference evidence="2" key="1">
    <citation type="submission" date="2013-08" db="EMBL/GenBank/DDBJ databases">
        <authorList>
            <person name="Mendez C."/>
            <person name="Richter M."/>
            <person name="Ferrer M."/>
            <person name="Sanchez J."/>
        </authorList>
    </citation>
    <scope>NUCLEOTIDE SEQUENCE</scope>
</reference>
<keyword evidence="2" id="KW-0436">Ligase</keyword>
<evidence type="ECO:0000259" key="1">
    <source>
        <dbReference type="Pfam" id="PF14535"/>
    </source>
</evidence>
<dbReference type="AlphaFoldDB" id="T1AMM7"/>
<dbReference type="SUPFAM" id="SSF56801">
    <property type="entry name" value="Acetyl-CoA synthetase-like"/>
    <property type="match status" value="1"/>
</dbReference>
<dbReference type="InterPro" id="IPR045851">
    <property type="entry name" value="AMP-bd_C_sf"/>
</dbReference>
<organism evidence="2">
    <name type="scientific">mine drainage metagenome</name>
    <dbReference type="NCBI Taxonomy" id="410659"/>
    <lineage>
        <taxon>unclassified sequences</taxon>
        <taxon>metagenomes</taxon>
        <taxon>ecological metagenomes</taxon>
    </lineage>
</organism>
<dbReference type="PANTHER" id="PTHR43845:SF1">
    <property type="entry name" value="BLR5969 PROTEIN"/>
    <property type="match status" value="1"/>
</dbReference>
<protein>
    <submittedName>
        <fullName evidence="2">Phenylacetate--CoA ligase</fullName>
    </submittedName>
</protein>
<evidence type="ECO:0000313" key="2">
    <source>
        <dbReference type="EMBL" id="EQD57728.1"/>
    </source>
</evidence>
<comment type="caution">
    <text evidence="2">The sequence shown here is derived from an EMBL/GenBank/DDBJ whole genome shotgun (WGS) entry which is preliminary data.</text>
</comment>
<proteinExistence type="predicted"/>
<sequence length="206" mass="23226">MRERIESLLDLESFDIYGLTELYGPGVGIECTEHDGIHYWSDYFVMEVVDPLSGECLPPGAEGEVVVTTLRKEGMPLIRYRTRDLSRLISEPCKCGSPFPRLARLTGRTDDMVKVKGVAIFPSQVETILGRVDGVGSEYQLHFYRNVERGDALVVRVEAEDHPGLKDSLVYQLHEGLSVRPEVELLPLGSLPRTERKAQRVFEHRG</sequence>
<gene>
    <name evidence="2" type="ORF">B1B_08664</name>
</gene>
<dbReference type="Gene3D" id="3.30.300.30">
    <property type="match status" value="1"/>
</dbReference>
<dbReference type="GO" id="GO:0016874">
    <property type="term" value="F:ligase activity"/>
    <property type="evidence" value="ECO:0007669"/>
    <property type="project" value="UniProtKB-KW"/>
</dbReference>
<name>T1AMM7_9ZZZZ</name>
<accession>T1AMM7</accession>
<dbReference type="PANTHER" id="PTHR43845">
    <property type="entry name" value="BLR5969 PROTEIN"/>
    <property type="match status" value="1"/>
</dbReference>
<dbReference type="InterPro" id="IPR042099">
    <property type="entry name" value="ANL_N_sf"/>
</dbReference>
<feature type="domain" description="AMP-dependent ligase C-terminal" evidence="1">
    <location>
        <begin position="117"/>
        <end position="205"/>
    </location>
</feature>
<reference evidence="2" key="2">
    <citation type="journal article" date="2014" name="ISME J.">
        <title>Microbial stratification in low pH oxic and suboxic macroscopic growths along an acid mine drainage.</title>
        <authorList>
            <person name="Mendez-Garcia C."/>
            <person name="Mesa V."/>
            <person name="Sprenger R.R."/>
            <person name="Richter M."/>
            <person name="Diez M.S."/>
            <person name="Solano J."/>
            <person name="Bargiela R."/>
            <person name="Golyshina O.V."/>
            <person name="Manteca A."/>
            <person name="Ramos J.L."/>
            <person name="Gallego J.R."/>
            <person name="Llorente I."/>
            <person name="Martins Dos Santos V.A."/>
            <person name="Jensen O.N."/>
            <person name="Pelaez A.I."/>
            <person name="Sanchez J."/>
            <person name="Ferrer M."/>
        </authorList>
    </citation>
    <scope>NUCLEOTIDE SEQUENCE</scope>
</reference>
<dbReference type="EMBL" id="AUZY01005673">
    <property type="protein sequence ID" value="EQD57728.1"/>
    <property type="molecule type" value="Genomic_DNA"/>
</dbReference>
<dbReference type="Pfam" id="PF14535">
    <property type="entry name" value="AMP-binding_C_2"/>
    <property type="match status" value="1"/>
</dbReference>
<dbReference type="InterPro" id="IPR028154">
    <property type="entry name" value="AMP-dep_Lig_C"/>
</dbReference>